<proteinExistence type="predicted"/>
<reference evidence="2 3" key="1">
    <citation type="journal article" date="2020" name="Genome Biol. Evol.">
        <title>A new high-quality draft genome assembly of the Chinese cordyceps Ophiocordyceps sinensis.</title>
        <authorList>
            <person name="Shu R."/>
            <person name="Zhang J."/>
            <person name="Meng Q."/>
            <person name="Zhang H."/>
            <person name="Zhou G."/>
            <person name="Li M."/>
            <person name="Wu P."/>
            <person name="Zhao Y."/>
            <person name="Chen C."/>
            <person name="Qin Q."/>
        </authorList>
    </citation>
    <scope>NUCLEOTIDE SEQUENCE [LARGE SCALE GENOMIC DNA]</scope>
    <source>
        <strain evidence="2 3">IOZ07</strain>
    </source>
</reference>
<accession>A0A8H4PWP4</accession>
<feature type="region of interest" description="Disordered" evidence="1">
    <location>
        <begin position="408"/>
        <end position="530"/>
    </location>
</feature>
<feature type="compositionally biased region" description="Gly residues" evidence="1">
    <location>
        <begin position="478"/>
        <end position="497"/>
    </location>
</feature>
<gene>
    <name evidence="2" type="ORF">G6O67_000997</name>
</gene>
<evidence type="ECO:0008006" key="4">
    <source>
        <dbReference type="Google" id="ProtNLM"/>
    </source>
</evidence>
<dbReference type="AlphaFoldDB" id="A0A8H4PWP4"/>
<dbReference type="OrthoDB" id="2156052at2759"/>
<protein>
    <recommendedName>
        <fullName evidence="4">Protein kinase domain-containing protein</fullName>
    </recommendedName>
</protein>
<evidence type="ECO:0000313" key="3">
    <source>
        <dbReference type="Proteomes" id="UP000557566"/>
    </source>
</evidence>
<feature type="region of interest" description="Disordered" evidence="1">
    <location>
        <begin position="213"/>
        <end position="233"/>
    </location>
</feature>
<keyword evidence="3" id="KW-1185">Reference proteome</keyword>
<feature type="compositionally biased region" description="Basic and acidic residues" evidence="1">
    <location>
        <begin position="440"/>
        <end position="465"/>
    </location>
</feature>
<name>A0A8H4PWP4_9HYPO</name>
<dbReference type="InterPro" id="IPR052396">
    <property type="entry name" value="Meiotic_Drive_Suppr_Kinase"/>
</dbReference>
<organism evidence="2 3">
    <name type="scientific">Ophiocordyceps sinensis</name>
    <dbReference type="NCBI Taxonomy" id="72228"/>
    <lineage>
        <taxon>Eukaryota</taxon>
        <taxon>Fungi</taxon>
        <taxon>Dikarya</taxon>
        <taxon>Ascomycota</taxon>
        <taxon>Pezizomycotina</taxon>
        <taxon>Sordariomycetes</taxon>
        <taxon>Hypocreomycetidae</taxon>
        <taxon>Hypocreales</taxon>
        <taxon>Ophiocordycipitaceae</taxon>
        <taxon>Ophiocordyceps</taxon>
    </lineage>
</organism>
<evidence type="ECO:0000256" key="1">
    <source>
        <dbReference type="SAM" id="MobiDB-lite"/>
    </source>
</evidence>
<sequence>MDELEQLKRQLREEQRQRQEDQRQLREEQRKRQEDQRQLREDQRQLREEKRLREAAEEISRPKTLVQYLEACHSLQLNVEVVTKTSQTTKGITTDPTGRIYPKRIVPWDDFNARQQRVWTLISSSDSFTTAATLPSQYIMKYIGENLQPITSEDGLRNIERDVLENPIRLLVNQVYRDPLLCQTFGLNGPIRLDRHTNLDNDTSLSEAVEHLSLDGGPVTPKPRPQPRVQRAARGKGNRADQFCIYKTSGGTEDAVLAVEYKPPHKLPVDEILTGLEMEIQPDRDIINQDGFSSTRLAASVVTQLFSYMIGKGIQYGYVCTGRAFIFLHIADDPSTVYYSVCVPAQDVAEAGSDDDGKRLYGSAVAQVLAFVLQALSGDPPAAKWHDDASKLKLWPVEVDDILSRIPVTEPKKRKGRPVSPFKIPTSKPFARSPIRTRARCKEQGPGDMVRKSDKDDEGPVHEPSRAGGSTAVVPSAAGGGETAEGGETGAAEGGQTGAKERRQGTVLERWGEQRRKKRKQLQQMPPDEKLQQLFLPAPKPKIVSWPFCTQACLLGLVQGRPVDGKCPNARDHGPAHIGLLDFLQLIRQQLATDRDRDADCTPVHLFGSRGALFKVRLSSHGYTLVAKGVQGLDQPHLDHELEIYGRLAPIQGKHVPVCLGTVNLVLPWYWNSGVYLHFLFLSWGGLPLHRDQQKLVKSDLEAAVGTIFKALHRHRVLHRDAEPRNMVYNADSGALMLIDFERSEYLGRQPLGSIVANVQGLRRKRAGREKPKQQSDEFSRELAYAVRKIPSCVTDLARKPVQGLRAC</sequence>
<comment type="caution">
    <text evidence="2">The sequence shown here is derived from an EMBL/GenBank/DDBJ whole genome shotgun (WGS) entry which is preliminary data.</text>
</comment>
<dbReference type="Proteomes" id="UP000557566">
    <property type="component" value="Unassembled WGS sequence"/>
</dbReference>
<dbReference type="PANTHER" id="PTHR37171">
    <property type="entry name" value="SERINE/THREONINE-PROTEIN KINASE YRZF-RELATED"/>
    <property type="match status" value="1"/>
</dbReference>
<dbReference type="InterPro" id="IPR011009">
    <property type="entry name" value="Kinase-like_dom_sf"/>
</dbReference>
<feature type="compositionally biased region" description="Basic and acidic residues" evidence="1">
    <location>
        <begin position="499"/>
        <end position="514"/>
    </location>
</feature>
<dbReference type="SUPFAM" id="SSF56112">
    <property type="entry name" value="Protein kinase-like (PK-like)"/>
    <property type="match status" value="1"/>
</dbReference>
<evidence type="ECO:0000313" key="2">
    <source>
        <dbReference type="EMBL" id="KAF4511786.1"/>
    </source>
</evidence>
<dbReference type="Pfam" id="PF06293">
    <property type="entry name" value="Kdo"/>
    <property type="match status" value="1"/>
</dbReference>
<feature type="region of interest" description="Disordered" evidence="1">
    <location>
        <begin position="1"/>
        <end position="45"/>
    </location>
</feature>
<dbReference type="Gene3D" id="1.10.510.10">
    <property type="entry name" value="Transferase(Phosphotransferase) domain 1"/>
    <property type="match status" value="1"/>
</dbReference>
<dbReference type="EMBL" id="JAAVMX010000002">
    <property type="protein sequence ID" value="KAF4511786.1"/>
    <property type="molecule type" value="Genomic_DNA"/>
</dbReference>
<dbReference type="PANTHER" id="PTHR37171:SF1">
    <property type="entry name" value="SERINE_THREONINE-PROTEIN KINASE YRZF-RELATED"/>
    <property type="match status" value="1"/>
</dbReference>